<accession>A0AC61RT68</accession>
<evidence type="ECO:0000313" key="2">
    <source>
        <dbReference type="Proteomes" id="UP000304953"/>
    </source>
</evidence>
<organism evidence="1 2">
    <name type="scientific">Petralouisia muris</name>
    <dbReference type="NCBI Taxonomy" id="3032872"/>
    <lineage>
        <taxon>Bacteria</taxon>
        <taxon>Bacillati</taxon>
        <taxon>Bacillota</taxon>
        <taxon>Clostridia</taxon>
        <taxon>Lachnospirales</taxon>
        <taxon>Lachnospiraceae</taxon>
        <taxon>Petralouisia</taxon>
    </lineage>
</organism>
<proteinExistence type="predicted"/>
<reference evidence="1" key="1">
    <citation type="submission" date="2019-04" db="EMBL/GenBank/DDBJ databases">
        <title>Microbes associate with the intestines of laboratory mice.</title>
        <authorList>
            <person name="Navarre W."/>
            <person name="Wong E."/>
            <person name="Huang K."/>
            <person name="Tropini C."/>
            <person name="Ng K."/>
            <person name="Yu B."/>
        </authorList>
    </citation>
    <scope>NUCLEOTIDE SEQUENCE</scope>
    <source>
        <strain evidence="1">NM01_1-7b</strain>
    </source>
</reference>
<gene>
    <name evidence="1" type="primary">rlmD</name>
    <name evidence="1" type="ORF">E5329_17635</name>
</gene>
<keyword evidence="1" id="KW-0808">Transferase</keyword>
<dbReference type="EC" id="2.1.1.190" evidence="1"/>
<comment type="caution">
    <text evidence="1">The sequence shown here is derived from an EMBL/GenBank/DDBJ whole genome shotgun (WGS) entry which is preliminary data.</text>
</comment>
<keyword evidence="2" id="KW-1185">Reference proteome</keyword>
<dbReference type="Proteomes" id="UP000304953">
    <property type="component" value="Unassembled WGS sequence"/>
</dbReference>
<sequence>MKKGQTYVGRVEKVIFPNKGIIKLEDGKTVVVKNVTSGQKISFSINKVRKGKGEGRLLEVLEKSPLELESVPCEHFGVCGGCTFLNLDYQTQLDLKEQQVKELLKPVCAHYEDEDSSLPFEKKFEGIRRSPRQFEYRNKMEFSFGDSYKDGPLSLGMHKRGSFHDIVTVHGCRIVDQDYSEILSAALSYFQNYENPMDDSEGNRGVPYYHKMHHTGYLRHLLVRKGAKTGEILVDLVTTTQIQGEAEEKLLTGFRDMLLSLELEGKITGILNTHNDSLADAVINQGTRILYGQDYFYEELLGLRFRITPFSFFQTNSLGAEVLYETVREYIADAGNGKIVYDLYSGTGTIAQILAPAAKQVIGVELVEEAVEAAKENARLNQLDNCEFIAGDVMKALEQIEQKPDVIVLDPPREGIHPKALERIIRYGVEKMVYISCKPTSLARDLEVLQARGYMVERVCCVDMFPASANIETVCLLGNRNAKLDTHLKLSLSMDDYYRIKEEGKNNQ</sequence>
<dbReference type="EMBL" id="SRYA01000039">
    <property type="protein sequence ID" value="TGY93662.1"/>
    <property type="molecule type" value="Genomic_DNA"/>
</dbReference>
<name>A0AC61RT68_9FIRM</name>
<protein>
    <submittedName>
        <fullName evidence="1">23S rRNA (Uracil(1939)-C(5))-methyltransferase RlmD</fullName>
        <ecNumber evidence="1">2.1.1.190</ecNumber>
    </submittedName>
</protein>
<keyword evidence="1" id="KW-0489">Methyltransferase</keyword>
<evidence type="ECO:0000313" key="1">
    <source>
        <dbReference type="EMBL" id="TGY93662.1"/>
    </source>
</evidence>